<feature type="signal peptide" evidence="2">
    <location>
        <begin position="1"/>
        <end position="38"/>
    </location>
</feature>
<proteinExistence type="predicted"/>
<dbReference type="RefSeq" id="WP_232401237.1">
    <property type="nucleotide sequence ID" value="NZ_CP102173.1"/>
</dbReference>
<evidence type="ECO:0000313" key="3">
    <source>
        <dbReference type="EMBL" id="UUP13012.1"/>
    </source>
</evidence>
<sequence length="304" mass="30690">MSNTITRPGTRLRRTLAGVATTALAASTLALVPTSAQAASQATVAVSQTSFAADGTQTVTVTGSGFALADATGVRPPLAGKPAGAYVGVGKFAAQWRPSENAAAGTRKLVSADKGGQKWAVPADSMAAIGGDAAGAIELKPDGTFSTTLTVSKADIDSIAGLDGSHVNYGIYTYAGSGAKAAGYETYTPITFTAAPPAAAPAKPSKVSVKRGSTKKPTTKKTGKTSVTVKARSGAVVTGGKVKVTFKSKGKKTKTKTVTVKNGKANVTIPKLAKGTWKVSVKYLGTAQFTKTGTLSRGSFTVKK</sequence>
<evidence type="ECO:0000256" key="1">
    <source>
        <dbReference type="SAM" id="MobiDB-lite"/>
    </source>
</evidence>
<feature type="chain" id="PRO_5046800647" description="Ig-like domain (Group 3)" evidence="2">
    <location>
        <begin position="39"/>
        <end position="304"/>
    </location>
</feature>
<dbReference type="Gene3D" id="2.60.40.10">
    <property type="entry name" value="Immunoglobulins"/>
    <property type="match status" value="1"/>
</dbReference>
<accession>A0ABY5M5C1</accession>
<reference evidence="3 4" key="1">
    <citation type="submission" date="2022-08" db="EMBL/GenBank/DDBJ databases">
        <title>novel species in genus Aeromicrobium.</title>
        <authorList>
            <person name="Ye L."/>
        </authorList>
    </citation>
    <scope>NUCLEOTIDE SEQUENCE [LARGE SCALE GENOMIC DNA]</scope>
    <source>
        <strain evidence="4">zg-Y1379</strain>
    </source>
</reference>
<dbReference type="Proteomes" id="UP001316184">
    <property type="component" value="Chromosome"/>
</dbReference>
<name>A0ABY5M5C1_9ACTN</name>
<gene>
    <name evidence="3" type="ORF">NQV15_14290</name>
</gene>
<feature type="compositionally biased region" description="Basic residues" evidence="1">
    <location>
        <begin position="208"/>
        <end position="223"/>
    </location>
</feature>
<evidence type="ECO:0008006" key="5">
    <source>
        <dbReference type="Google" id="ProtNLM"/>
    </source>
</evidence>
<evidence type="ECO:0000313" key="4">
    <source>
        <dbReference type="Proteomes" id="UP001316184"/>
    </source>
</evidence>
<keyword evidence="2" id="KW-0732">Signal</keyword>
<dbReference type="InterPro" id="IPR013783">
    <property type="entry name" value="Ig-like_fold"/>
</dbReference>
<organism evidence="3 4">
    <name type="scientific">Aeromicrobium wangtongii</name>
    <dbReference type="NCBI Taxonomy" id="2969247"/>
    <lineage>
        <taxon>Bacteria</taxon>
        <taxon>Bacillati</taxon>
        <taxon>Actinomycetota</taxon>
        <taxon>Actinomycetes</taxon>
        <taxon>Propionibacteriales</taxon>
        <taxon>Nocardioidaceae</taxon>
        <taxon>Aeromicrobium</taxon>
    </lineage>
</organism>
<protein>
    <recommendedName>
        <fullName evidence="5">Ig-like domain (Group 3)</fullName>
    </recommendedName>
</protein>
<keyword evidence="4" id="KW-1185">Reference proteome</keyword>
<evidence type="ECO:0000256" key="2">
    <source>
        <dbReference type="SAM" id="SignalP"/>
    </source>
</evidence>
<feature type="region of interest" description="Disordered" evidence="1">
    <location>
        <begin position="199"/>
        <end position="226"/>
    </location>
</feature>
<dbReference type="EMBL" id="CP102173">
    <property type="protein sequence ID" value="UUP13012.1"/>
    <property type="molecule type" value="Genomic_DNA"/>
</dbReference>